<dbReference type="Gene3D" id="2.40.240.20">
    <property type="entry name" value="Hypothetical PUA domain-like, domain 1"/>
    <property type="match status" value="1"/>
</dbReference>
<keyword evidence="6 12" id="KW-0698">rRNA processing</keyword>
<evidence type="ECO:0000259" key="13">
    <source>
        <dbReference type="Pfam" id="PF04452"/>
    </source>
</evidence>
<dbReference type="InterPro" id="IPR015947">
    <property type="entry name" value="PUA-like_sf"/>
</dbReference>
<dbReference type="GO" id="GO:0070042">
    <property type="term" value="F:rRNA (uridine-N3-)-methyltransferase activity"/>
    <property type="evidence" value="ECO:0007669"/>
    <property type="project" value="TreeGrafter"/>
</dbReference>
<sequence length="254" mass="27698">MLPSMGEARYRKRMSRSDPRLYVPASETAFAEGQTIPLPSGQAHYLGNVMRQGVGSAVRVFNERDGEWEAEIAALKKDKGSVLLHRCERTPAPTDGVELLFAPLKRDATELVIRMGTELGVTRFRPVVTERTNTHRLNLERLSLIATEAAEQCERLDIPEILPPESLRVVLAGWPDDRPLFAALERRPGEDAGVKAAALLIGPEGGFSEAEVELLRRHAAVHALSLGPLVLRAETAVCAGLSRLAARAEDAARG</sequence>
<evidence type="ECO:0000256" key="6">
    <source>
        <dbReference type="ARBA" id="ARBA00022552"/>
    </source>
</evidence>
<evidence type="ECO:0000256" key="3">
    <source>
        <dbReference type="ARBA" id="ARBA00012328"/>
    </source>
</evidence>
<dbReference type="SUPFAM" id="SSF75217">
    <property type="entry name" value="alpha/beta knot"/>
    <property type="match status" value="1"/>
</dbReference>
<dbReference type="InterPro" id="IPR029026">
    <property type="entry name" value="tRNA_m1G_MTases_N"/>
</dbReference>
<comment type="catalytic activity">
    <reaction evidence="11 12">
        <text>uridine(1498) in 16S rRNA + S-adenosyl-L-methionine = N(3)-methyluridine(1498) in 16S rRNA + S-adenosyl-L-homocysteine + H(+)</text>
        <dbReference type="Rhea" id="RHEA:42920"/>
        <dbReference type="Rhea" id="RHEA-COMP:10283"/>
        <dbReference type="Rhea" id="RHEA-COMP:10284"/>
        <dbReference type="ChEBI" id="CHEBI:15378"/>
        <dbReference type="ChEBI" id="CHEBI:57856"/>
        <dbReference type="ChEBI" id="CHEBI:59789"/>
        <dbReference type="ChEBI" id="CHEBI:65315"/>
        <dbReference type="ChEBI" id="CHEBI:74502"/>
        <dbReference type="EC" id="2.1.1.193"/>
    </reaction>
</comment>
<keyword evidence="9 12" id="KW-0949">S-adenosyl-L-methionine</keyword>
<dbReference type="SUPFAM" id="SSF88697">
    <property type="entry name" value="PUA domain-like"/>
    <property type="match status" value="1"/>
</dbReference>
<keyword evidence="5 12" id="KW-0963">Cytoplasm</keyword>
<dbReference type="Pfam" id="PF20260">
    <property type="entry name" value="PUA_4"/>
    <property type="match status" value="1"/>
</dbReference>
<evidence type="ECO:0000256" key="11">
    <source>
        <dbReference type="ARBA" id="ARBA00047944"/>
    </source>
</evidence>
<comment type="similarity">
    <text evidence="2 12">Belongs to the RNA methyltransferase RsmE family.</text>
</comment>
<dbReference type="InterPro" id="IPR029028">
    <property type="entry name" value="Alpha/beta_knot_MTases"/>
</dbReference>
<feature type="domain" description="Ribosomal RNA small subunit methyltransferase E PUA-like" evidence="14">
    <location>
        <begin position="41"/>
        <end position="79"/>
    </location>
</feature>
<evidence type="ECO:0000256" key="4">
    <source>
        <dbReference type="ARBA" id="ARBA00013673"/>
    </source>
</evidence>
<dbReference type="EMBL" id="BARJ01000010">
    <property type="protein sequence ID" value="GEM17595.1"/>
    <property type="molecule type" value="Genomic_DNA"/>
</dbReference>
<evidence type="ECO:0000256" key="9">
    <source>
        <dbReference type="ARBA" id="ARBA00022691"/>
    </source>
</evidence>
<dbReference type="InterPro" id="IPR046887">
    <property type="entry name" value="RsmE_PUA-like"/>
</dbReference>
<feature type="domain" description="Ribosomal RNA small subunit methyltransferase E methyltransferase" evidence="13">
    <location>
        <begin position="96"/>
        <end position="244"/>
    </location>
</feature>
<evidence type="ECO:0000256" key="7">
    <source>
        <dbReference type="ARBA" id="ARBA00022603"/>
    </source>
</evidence>
<keyword evidence="8 12" id="KW-0808">Transferase</keyword>
<dbReference type="CDD" id="cd18084">
    <property type="entry name" value="RsmE-like"/>
    <property type="match status" value="1"/>
</dbReference>
<dbReference type="EC" id="2.1.1.193" evidence="3 12"/>
<dbReference type="PANTHER" id="PTHR30027:SF3">
    <property type="entry name" value="16S RRNA (URACIL(1498)-N(3))-METHYLTRANSFERASE"/>
    <property type="match status" value="1"/>
</dbReference>
<dbReference type="Gene3D" id="3.40.1280.10">
    <property type="match status" value="1"/>
</dbReference>
<dbReference type="InterPro" id="IPR006700">
    <property type="entry name" value="RsmE"/>
</dbReference>
<protein>
    <recommendedName>
        <fullName evidence="4 12">Ribosomal RNA small subunit methyltransferase E</fullName>
        <ecNumber evidence="3 12">2.1.1.193</ecNumber>
    </recommendedName>
</protein>
<gene>
    <name evidence="15" type="ORF">NBRC3293_2092</name>
</gene>
<name>A0A829WR06_GLUOY</name>
<dbReference type="NCBIfam" id="NF008694">
    <property type="entry name" value="PRK11713.3-2"/>
    <property type="match status" value="1"/>
</dbReference>
<dbReference type="NCBIfam" id="NF008696">
    <property type="entry name" value="PRK11713.3-5"/>
    <property type="match status" value="1"/>
</dbReference>
<dbReference type="AlphaFoldDB" id="A0A829WR06"/>
<dbReference type="NCBIfam" id="TIGR00046">
    <property type="entry name" value="RsmE family RNA methyltransferase"/>
    <property type="match status" value="1"/>
</dbReference>
<dbReference type="PIRSF" id="PIRSF015601">
    <property type="entry name" value="MTase_slr0722"/>
    <property type="match status" value="1"/>
</dbReference>
<dbReference type="Pfam" id="PF04452">
    <property type="entry name" value="Methyltrans_RNA"/>
    <property type="match status" value="1"/>
</dbReference>
<evidence type="ECO:0000256" key="1">
    <source>
        <dbReference type="ARBA" id="ARBA00004496"/>
    </source>
</evidence>
<proteinExistence type="inferred from homology"/>
<dbReference type="GO" id="GO:0005737">
    <property type="term" value="C:cytoplasm"/>
    <property type="evidence" value="ECO:0007669"/>
    <property type="project" value="UniProtKB-SubCell"/>
</dbReference>
<organism evidence="15 16">
    <name type="scientific">Gluconobacter oxydans NBRC 3293</name>
    <dbReference type="NCBI Taxonomy" id="1315969"/>
    <lineage>
        <taxon>Bacteria</taxon>
        <taxon>Pseudomonadati</taxon>
        <taxon>Pseudomonadota</taxon>
        <taxon>Alphaproteobacteria</taxon>
        <taxon>Acetobacterales</taxon>
        <taxon>Acetobacteraceae</taxon>
        <taxon>Gluconobacter</taxon>
    </lineage>
</organism>
<dbReference type="InterPro" id="IPR046886">
    <property type="entry name" value="RsmE_MTase_dom"/>
</dbReference>
<evidence type="ECO:0000313" key="15">
    <source>
        <dbReference type="EMBL" id="GEM17595.1"/>
    </source>
</evidence>
<evidence type="ECO:0000256" key="12">
    <source>
        <dbReference type="PIRNR" id="PIRNR015601"/>
    </source>
</evidence>
<comment type="subcellular location">
    <subcellularLocation>
        <location evidence="1 12">Cytoplasm</location>
    </subcellularLocation>
</comment>
<comment type="caution">
    <text evidence="15">The sequence shown here is derived from an EMBL/GenBank/DDBJ whole genome shotgun (WGS) entry which is preliminary data.</text>
</comment>
<evidence type="ECO:0000259" key="14">
    <source>
        <dbReference type="Pfam" id="PF20260"/>
    </source>
</evidence>
<evidence type="ECO:0000256" key="5">
    <source>
        <dbReference type="ARBA" id="ARBA00022490"/>
    </source>
</evidence>
<dbReference type="GO" id="GO:0070475">
    <property type="term" value="P:rRNA base methylation"/>
    <property type="evidence" value="ECO:0007669"/>
    <property type="project" value="TreeGrafter"/>
</dbReference>
<evidence type="ECO:0000256" key="10">
    <source>
        <dbReference type="ARBA" id="ARBA00025699"/>
    </source>
</evidence>
<accession>A0A829WR06</accession>
<evidence type="ECO:0000256" key="8">
    <source>
        <dbReference type="ARBA" id="ARBA00022679"/>
    </source>
</evidence>
<keyword evidence="7 12" id="KW-0489">Methyltransferase</keyword>
<comment type="function">
    <text evidence="10 12">Specifically methylates the N3 position of the uracil ring of uridine 1498 (m3U1498) in 16S rRNA. Acts on the fully assembled 30S ribosomal subunit.</text>
</comment>
<reference evidence="15 16" key="1">
    <citation type="submission" date="2013-04" db="EMBL/GenBank/DDBJ databases">
        <title>Gluconobacter oxydans NBRC 3293 whole genome sequence.</title>
        <authorList>
            <person name="Matsutani M."/>
            <person name="Yakushi T."/>
            <person name="Matsushita K."/>
        </authorList>
    </citation>
    <scope>NUCLEOTIDE SEQUENCE [LARGE SCALE GENOMIC DNA]</scope>
    <source>
        <strain evidence="15 16">NBRC 3293</strain>
    </source>
</reference>
<evidence type="ECO:0000313" key="16">
    <source>
        <dbReference type="Proteomes" id="UP000484858"/>
    </source>
</evidence>
<dbReference type="Proteomes" id="UP000484858">
    <property type="component" value="Unassembled WGS sequence"/>
</dbReference>
<dbReference type="PANTHER" id="PTHR30027">
    <property type="entry name" value="RIBOSOMAL RNA SMALL SUBUNIT METHYLTRANSFERASE E"/>
    <property type="match status" value="1"/>
</dbReference>
<evidence type="ECO:0000256" key="2">
    <source>
        <dbReference type="ARBA" id="ARBA00005528"/>
    </source>
</evidence>